<dbReference type="InterPro" id="IPR048502">
    <property type="entry name" value="NamZ_N"/>
</dbReference>
<name>D0LY67_HALO1</name>
<evidence type="ECO:0008006" key="5">
    <source>
        <dbReference type="Google" id="ProtNLM"/>
    </source>
</evidence>
<dbReference type="RefSeq" id="WP_012828816.1">
    <property type="nucleotide sequence ID" value="NC_013440.1"/>
</dbReference>
<dbReference type="InterPro" id="IPR008302">
    <property type="entry name" value="NamZ"/>
</dbReference>
<feature type="domain" description="Peptidoglycan beta-N-acetylmuramidase NamZ N-terminal" evidence="1">
    <location>
        <begin position="24"/>
        <end position="228"/>
    </location>
</feature>
<dbReference type="KEGG" id="hoh:Hoch_3717"/>
<evidence type="ECO:0000259" key="2">
    <source>
        <dbReference type="Pfam" id="PF20732"/>
    </source>
</evidence>
<dbReference type="eggNOG" id="COG3876">
    <property type="taxonomic scope" value="Bacteria"/>
</dbReference>
<dbReference type="Proteomes" id="UP000001880">
    <property type="component" value="Chromosome"/>
</dbReference>
<dbReference type="Gene3D" id="3.90.1150.140">
    <property type="match status" value="1"/>
</dbReference>
<sequence length="390" mass="42728">MSRVVTGLERVLDDRLDALVGKRVGLLANPTTVDANLRHAVDLFAAHPDIDLRVLLGPEHGLRGDAQDMISVDDARDPATGLPVYSLYGTDEASLTPPPQSLADLDVVVFDIQDVGSRYYTYVWTMVLAMRACAAAGVGFVVLDRPNPIGGHLVEGGEIEPPCLSFVGLRSLPVRHGLTAGEIARWAADEEKLDLALEIIPMQGWRREMYYEDTGLPWVMPSPNMPTRDTALVYPGMCLIEGTELSEGRGTTRPFELAGAPFIDGVRLAGALNTLPGLVARPVVFTPMFQKHARTPCGGVQLHVRDRDAYRPYLTGVAFLHAAYAHWPEAFAWRRRAYEFVSDIPAIDLLTGSAAVRDGIEAGASLDDLAATWREPESAFRARREAWLLY</sequence>
<dbReference type="GO" id="GO:0033922">
    <property type="term" value="F:peptidoglycan beta-N-acetylmuramidase activity"/>
    <property type="evidence" value="ECO:0007669"/>
    <property type="project" value="InterPro"/>
</dbReference>
<keyword evidence="4" id="KW-1185">Reference proteome</keyword>
<dbReference type="HOGENOM" id="CLU_033227_1_0_7"/>
<accession>D0LY67</accession>
<evidence type="ECO:0000259" key="1">
    <source>
        <dbReference type="Pfam" id="PF07075"/>
    </source>
</evidence>
<dbReference type="Pfam" id="PF20732">
    <property type="entry name" value="NamZ_C"/>
    <property type="match status" value="1"/>
</dbReference>
<dbReference type="STRING" id="502025.Hoch_3717"/>
<organism evidence="3 4">
    <name type="scientific">Haliangium ochraceum (strain DSM 14365 / JCM 11303 / SMP-2)</name>
    <dbReference type="NCBI Taxonomy" id="502025"/>
    <lineage>
        <taxon>Bacteria</taxon>
        <taxon>Pseudomonadati</taxon>
        <taxon>Myxococcota</taxon>
        <taxon>Polyangia</taxon>
        <taxon>Haliangiales</taxon>
        <taxon>Kofleriaceae</taxon>
        <taxon>Haliangium</taxon>
    </lineage>
</organism>
<dbReference type="InterPro" id="IPR048503">
    <property type="entry name" value="NamZ_C"/>
</dbReference>
<feature type="domain" description="Peptidoglycan beta-N-acetylmuramidase NamZ C-terminal" evidence="2">
    <location>
        <begin position="232"/>
        <end position="390"/>
    </location>
</feature>
<dbReference type="PANTHER" id="PTHR42915">
    <property type="entry name" value="HYPOTHETICAL 460 KDA PROTEIN IN FEUA-SIGW INTERGENIC REGION [PRECURSOR]"/>
    <property type="match status" value="1"/>
</dbReference>
<reference evidence="3 4" key="1">
    <citation type="journal article" date="2010" name="Stand. Genomic Sci.">
        <title>Complete genome sequence of Haliangium ochraceum type strain (SMP-2).</title>
        <authorList>
            <consortium name="US DOE Joint Genome Institute (JGI-PGF)"/>
            <person name="Ivanova N."/>
            <person name="Daum C."/>
            <person name="Lang E."/>
            <person name="Abt B."/>
            <person name="Kopitz M."/>
            <person name="Saunders E."/>
            <person name="Lapidus A."/>
            <person name="Lucas S."/>
            <person name="Glavina Del Rio T."/>
            <person name="Nolan M."/>
            <person name="Tice H."/>
            <person name="Copeland A."/>
            <person name="Cheng J.F."/>
            <person name="Chen F."/>
            <person name="Bruce D."/>
            <person name="Goodwin L."/>
            <person name="Pitluck S."/>
            <person name="Mavromatis K."/>
            <person name="Pati A."/>
            <person name="Mikhailova N."/>
            <person name="Chen A."/>
            <person name="Palaniappan K."/>
            <person name="Land M."/>
            <person name="Hauser L."/>
            <person name="Chang Y.J."/>
            <person name="Jeffries C.D."/>
            <person name="Detter J.C."/>
            <person name="Brettin T."/>
            <person name="Rohde M."/>
            <person name="Goker M."/>
            <person name="Bristow J."/>
            <person name="Markowitz V."/>
            <person name="Eisen J.A."/>
            <person name="Hugenholtz P."/>
            <person name="Kyrpides N.C."/>
            <person name="Klenk H.P."/>
        </authorList>
    </citation>
    <scope>NUCLEOTIDE SEQUENCE [LARGE SCALE GENOMIC DNA]</scope>
    <source>
        <strain evidence="4">DSM 14365 / CIP 107738 / JCM 11303 / AJ 13395 / SMP-2</strain>
    </source>
</reference>
<evidence type="ECO:0000313" key="4">
    <source>
        <dbReference type="Proteomes" id="UP000001880"/>
    </source>
</evidence>
<dbReference type="Gene3D" id="3.40.50.12170">
    <property type="entry name" value="Uncharacterised protein PF07075, DUF1343"/>
    <property type="match status" value="1"/>
</dbReference>
<dbReference type="PIRSF" id="PIRSF016719">
    <property type="entry name" value="UCP016719"/>
    <property type="match status" value="1"/>
</dbReference>
<dbReference type="EMBL" id="CP001804">
    <property type="protein sequence ID" value="ACY16217.1"/>
    <property type="molecule type" value="Genomic_DNA"/>
</dbReference>
<dbReference type="AlphaFoldDB" id="D0LY67"/>
<evidence type="ECO:0000313" key="3">
    <source>
        <dbReference type="EMBL" id="ACY16217.1"/>
    </source>
</evidence>
<dbReference type="Pfam" id="PF07075">
    <property type="entry name" value="NamZ_N"/>
    <property type="match status" value="1"/>
</dbReference>
<protein>
    <recommendedName>
        <fullName evidence="5">DUF1343 domain-containing protein</fullName>
    </recommendedName>
</protein>
<dbReference type="PANTHER" id="PTHR42915:SF1">
    <property type="entry name" value="PEPTIDOGLYCAN BETA-N-ACETYLMURAMIDASE NAMZ"/>
    <property type="match status" value="1"/>
</dbReference>
<proteinExistence type="predicted"/>
<gene>
    <name evidence="3" type="ordered locus">Hoch_3717</name>
</gene>